<feature type="domain" description="PASTA" evidence="2">
    <location>
        <begin position="80"/>
        <end position="142"/>
    </location>
</feature>
<protein>
    <recommendedName>
        <fullName evidence="2">PASTA domain-containing protein</fullName>
    </recommendedName>
</protein>
<dbReference type="Pfam" id="PF03793">
    <property type="entry name" value="PASTA"/>
    <property type="match status" value="1"/>
</dbReference>
<dbReference type="CDD" id="cd06577">
    <property type="entry name" value="PASTA_pknB"/>
    <property type="match status" value="1"/>
</dbReference>
<keyword evidence="1" id="KW-1133">Transmembrane helix</keyword>
<dbReference type="EMBL" id="BAABDQ010000026">
    <property type="protein sequence ID" value="GAA3591706.1"/>
    <property type="molecule type" value="Genomic_DNA"/>
</dbReference>
<keyword evidence="1" id="KW-0812">Transmembrane</keyword>
<dbReference type="SMART" id="SM00740">
    <property type="entry name" value="PASTA"/>
    <property type="match status" value="1"/>
</dbReference>
<keyword evidence="1" id="KW-0472">Membrane</keyword>
<reference evidence="4" key="1">
    <citation type="journal article" date="2019" name="Int. J. Syst. Evol. Microbiol.">
        <title>The Global Catalogue of Microorganisms (GCM) 10K type strain sequencing project: providing services to taxonomists for standard genome sequencing and annotation.</title>
        <authorList>
            <consortium name="The Broad Institute Genomics Platform"/>
            <consortium name="The Broad Institute Genome Sequencing Center for Infectious Disease"/>
            <person name="Wu L."/>
            <person name="Ma J."/>
        </authorList>
    </citation>
    <scope>NUCLEOTIDE SEQUENCE [LARGE SCALE GENOMIC DNA]</scope>
    <source>
        <strain evidence="4">JCM 17326</strain>
    </source>
</reference>
<name>A0ABP6YW49_9ACTN</name>
<dbReference type="SUPFAM" id="SSF54184">
    <property type="entry name" value="Penicillin-binding protein 2x (pbp-2x), c-terminal domain"/>
    <property type="match status" value="1"/>
</dbReference>
<sequence>MTIEDDLADAMSAHVAGVQAAPDLGRSVRRRHRAHVLRFRTGGAALLTAAVAVVVPLGLTSSEPAAPPHPAGGQDRAVMRNDVTVPDVTGKSVAEAVRILNEAGLVTDQSVLQVRNGVVNSQSPAAGARVAPGTRVDMVVLSSVPAPQALGDLGDGREFGGIRVGYLPDGLEWGKWSGDNVIGDGKSYTTSYRTPGLPRGEFSVQVIVAQGASADDLYAFMPEMQTRTVDVLGKPARVSERGDVPPEIEAGAPTIIWKLRDDLAVEVCISPGYTKEIDAMTELTKIAEGIRATG</sequence>
<proteinExistence type="predicted"/>
<dbReference type="PROSITE" id="PS51178">
    <property type="entry name" value="PASTA"/>
    <property type="match status" value="1"/>
</dbReference>
<evidence type="ECO:0000259" key="2">
    <source>
        <dbReference type="PROSITE" id="PS51178"/>
    </source>
</evidence>
<feature type="transmembrane region" description="Helical" evidence="1">
    <location>
        <begin position="39"/>
        <end position="59"/>
    </location>
</feature>
<comment type="caution">
    <text evidence="3">The sequence shown here is derived from an EMBL/GenBank/DDBJ whole genome shotgun (WGS) entry which is preliminary data.</text>
</comment>
<organism evidence="3 4">
    <name type="scientific">Nonomuraea rosea</name>
    <dbReference type="NCBI Taxonomy" id="638574"/>
    <lineage>
        <taxon>Bacteria</taxon>
        <taxon>Bacillati</taxon>
        <taxon>Actinomycetota</taxon>
        <taxon>Actinomycetes</taxon>
        <taxon>Streptosporangiales</taxon>
        <taxon>Streptosporangiaceae</taxon>
        <taxon>Nonomuraea</taxon>
    </lineage>
</organism>
<evidence type="ECO:0000256" key="1">
    <source>
        <dbReference type="SAM" id="Phobius"/>
    </source>
</evidence>
<dbReference type="RefSeq" id="WP_345571652.1">
    <property type="nucleotide sequence ID" value="NZ_BAABDQ010000026.1"/>
</dbReference>
<gene>
    <name evidence="3" type="ORF">GCM10022419_088200</name>
</gene>
<dbReference type="Gene3D" id="3.30.10.20">
    <property type="match status" value="1"/>
</dbReference>
<evidence type="ECO:0000313" key="3">
    <source>
        <dbReference type="EMBL" id="GAA3591706.1"/>
    </source>
</evidence>
<dbReference type="Proteomes" id="UP001500630">
    <property type="component" value="Unassembled WGS sequence"/>
</dbReference>
<dbReference type="InterPro" id="IPR005543">
    <property type="entry name" value="PASTA_dom"/>
</dbReference>
<evidence type="ECO:0000313" key="4">
    <source>
        <dbReference type="Proteomes" id="UP001500630"/>
    </source>
</evidence>
<accession>A0ABP6YW49</accession>
<keyword evidence="4" id="KW-1185">Reference proteome</keyword>